<evidence type="ECO:0000313" key="2">
    <source>
        <dbReference type="EMBL" id="KAK7261872.1"/>
    </source>
</evidence>
<keyword evidence="1" id="KW-0472">Membrane</keyword>
<comment type="caution">
    <text evidence="2">The sequence shown here is derived from an EMBL/GenBank/DDBJ whole genome shotgun (WGS) entry which is preliminary data.</text>
</comment>
<dbReference type="EMBL" id="JAYWIO010000005">
    <property type="protein sequence ID" value="KAK7261872.1"/>
    <property type="molecule type" value="Genomic_DNA"/>
</dbReference>
<protein>
    <submittedName>
        <fullName evidence="2">Uncharacterized protein</fullName>
    </submittedName>
</protein>
<evidence type="ECO:0000313" key="3">
    <source>
        <dbReference type="Proteomes" id="UP001372338"/>
    </source>
</evidence>
<evidence type="ECO:0000256" key="1">
    <source>
        <dbReference type="SAM" id="Phobius"/>
    </source>
</evidence>
<keyword evidence="1" id="KW-1133">Transmembrane helix</keyword>
<gene>
    <name evidence="2" type="ORF">RIF29_28195</name>
</gene>
<feature type="transmembrane region" description="Helical" evidence="1">
    <location>
        <begin position="20"/>
        <end position="44"/>
    </location>
</feature>
<feature type="transmembrane region" description="Helical" evidence="1">
    <location>
        <begin position="56"/>
        <end position="76"/>
    </location>
</feature>
<name>A0AAN9EQI9_CROPI</name>
<sequence length="77" mass="8774">MISGFPRGINILRNHKKCPLLSICSIPIVIGFADSLVDPAYCILSSPYFVSQTRRLSFSILVIIMLMVLLLHVWFFF</sequence>
<dbReference type="Proteomes" id="UP001372338">
    <property type="component" value="Unassembled WGS sequence"/>
</dbReference>
<reference evidence="2 3" key="1">
    <citation type="submission" date="2024-01" db="EMBL/GenBank/DDBJ databases">
        <title>The genomes of 5 underutilized Papilionoideae crops provide insights into root nodulation and disease resistanc.</title>
        <authorList>
            <person name="Yuan L."/>
        </authorList>
    </citation>
    <scope>NUCLEOTIDE SEQUENCE [LARGE SCALE GENOMIC DNA]</scope>
    <source>
        <strain evidence="2">ZHUSHIDOU_FW_LH</strain>
        <tissue evidence="2">Leaf</tissue>
    </source>
</reference>
<dbReference type="AlphaFoldDB" id="A0AAN9EQI9"/>
<keyword evidence="3" id="KW-1185">Reference proteome</keyword>
<proteinExistence type="predicted"/>
<organism evidence="2 3">
    <name type="scientific">Crotalaria pallida</name>
    <name type="common">Smooth rattlebox</name>
    <name type="synonym">Crotalaria striata</name>
    <dbReference type="NCBI Taxonomy" id="3830"/>
    <lineage>
        <taxon>Eukaryota</taxon>
        <taxon>Viridiplantae</taxon>
        <taxon>Streptophyta</taxon>
        <taxon>Embryophyta</taxon>
        <taxon>Tracheophyta</taxon>
        <taxon>Spermatophyta</taxon>
        <taxon>Magnoliopsida</taxon>
        <taxon>eudicotyledons</taxon>
        <taxon>Gunneridae</taxon>
        <taxon>Pentapetalae</taxon>
        <taxon>rosids</taxon>
        <taxon>fabids</taxon>
        <taxon>Fabales</taxon>
        <taxon>Fabaceae</taxon>
        <taxon>Papilionoideae</taxon>
        <taxon>50 kb inversion clade</taxon>
        <taxon>genistoids sensu lato</taxon>
        <taxon>core genistoids</taxon>
        <taxon>Crotalarieae</taxon>
        <taxon>Crotalaria</taxon>
    </lineage>
</organism>
<accession>A0AAN9EQI9</accession>
<keyword evidence="1" id="KW-0812">Transmembrane</keyword>